<organism evidence="2 3">
    <name type="scientific">Mycena metata</name>
    <dbReference type="NCBI Taxonomy" id="1033252"/>
    <lineage>
        <taxon>Eukaryota</taxon>
        <taxon>Fungi</taxon>
        <taxon>Dikarya</taxon>
        <taxon>Basidiomycota</taxon>
        <taxon>Agaricomycotina</taxon>
        <taxon>Agaricomycetes</taxon>
        <taxon>Agaricomycetidae</taxon>
        <taxon>Agaricales</taxon>
        <taxon>Marasmiineae</taxon>
        <taxon>Mycenaceae</taxon>
        <taxon>Mycena</taxon>
    </lineage>
</organism>
<reference evidence="2" key="1">
    <citation type="submission" date="2023-03" db="EMBL/GenBank/DDBJ databases">
        <title>Massive genome expansion in bonnet fungi (Mycena s.s.) driven by repeated elements and novel gene families across ecological guilds.</title>
        <authorList>
            <consortium name="Lawrence Berkeley National Laboratory"/>
            <person name="Harder C.B."/>
            <person name="Miyauchi S."/>
            <person name="Viragh M."/>
            <person name="Kuo A."/>
            <person name="Thoen E."/>
            <person name="Andreopoulos B."/>
            <person name="Lu D."/>
            <person name="Skrede I."/>
            <person name="Drula E."/>
            <person name="Henrissat B."/>
            <person name="Morin E."/>
            <person name="Kohler A."/>
            <person name="Barry K."/>
            <person name="LaButti K."/>
            <person name="Morin E."/>
            <person name="Salamov A."/>
            <person name="Lipzen A."/>
            <person name="Mereny Z."/>
            <person name="Hegedus B."/>
            <person name="Baldrian P."/>
            <person name="Stursova M."/>
            <person name="Weitz H."/>
            <person name="Taylor A."/>
            <person name="Grigoriev I.V."/>
            <person name="Nagy L.G."/>
            <person name="Martin F."/>
            <person name="Kauserud H."/>
        </authorList>
    </citation>
    <scope>NUCLEOTIDE SEQUENCE</scope>
    <source>
        <strain evidence="2">CBHHK182m</strain>
    </source>
</reference>
<evidence type="ECO:0000256" key="1">
    <source>
        <dbReference type="SAM" id="MobiDB-lite"/>
    </source>
</evidence>
<feature type="region of interest" description="Disordered" evidence="1">
    <location>
        <begin position="26"/>
        <end position="51"/>
    </location>
</feature>
<comment type="caution">
    <text evidence="2">The sequence shown here is derived from an EMBL/GenBank/DDBJ whole genome shotgun (WGS) entry which is preliminary data.</text>
</comment>
<dbReference type="Proteomes" id="UP001215598">
    <property type="component" value="Unassembled WGS sequence"/>
</dbReference>
<protein>
    <submittedName>
        <fullName evidence="2">Uncharacterized protein</fullName>
    </submittedName>
</protein>
<gene>
    <name evidence="2" type="ORF">B0H16DRAFT_1749440</name>
</gene>
<name>A0AAD7DW78_9AGAR</name>
<sequence>MSSTNKDSGSNRTLISMDANFKLKPKAPVAADSNPSPAISRMGPGSRKNTLEDNWRSWDLQKYAMAAELGYASEGKLIDGACDERKEMDSID</sequence>
<proteinExistence type="predicted"/>
<accession>A0AAD7DW78</accession>
<keyword evidence="3" id="KW-1185">Reference proteome</keyword>
<evidence type="ECO:0000313" key="2">
    <source>
        <dbReference type="EMBL" id="KAJ7699407.1"/>
    </source>
</evidence>
<evidence type="ECO:0000313" key="3">
    <source>
        <dbReference type="Proteomes" id="UP001215598"/>
    </source>
</evidence>
<dbReference type="AlphaFoldDB" id="A0AAD7DW78"/>
<dbReference type="EMBL" id="JARKIB010000574">
    <property type="protein sequence ID" value="KAJ7699407.1"/>
    <property type="molecule type" value="Genomic_DNA"/>
</dbReference>